<protein>
    <submittedName>
        <fullName evidence="1">Uncharacterized protein</fullName>
    </submittedName>
</protein>
<name>A0A8H6K0X7_9PEZI</name>
<dbReference type="Proteomes" id="UP000639643">
    <property type="component" value="Unassembled WGS sequence"/>
</dbReference>
<accession>A0A8H6K0X7</accession>
<dbReference type="EMBL" id="WIGM01000532">
    <property type="protein sequence ID" value="KAF6822700.1"/>
    <property type="molecule type" value="Genomic_DNA"/>
</dbReference>
<dbReference type="AlphaFoldDB" id="A0A8H6K0X7"/>
<evidence type="ECO:0000313" key="2">
    <source>
        <dbReference type="Proteomes" id="UP000639643"/>
    </source>
</evidence>
<organism evidence="1 2">
    <name type="scientific">Colletotrichum musicola</name>
    <dbReference type="NCBI Taxonomy" id="2175873"/>
    <lineage>
        <taxon>Eukaryota</taxon>
        <taxon>Fungi</taxon>
        <taxon>Dikarya</taxon>
        <taxon>Ascomycota</taxon>
        <taxon>Pezizomycotina</taxon>
        <taxon>Sordariomycetes</taxon>
        <taxon>Hypocreomycetidae</taxon>
        <taxon>Glomerellales</taxon>
        <taxon>Glomerellaceae</taxon>
        <taxon>Colletotrichum</taxon>
        <taxon>Colletotrichum orchidearum species complex</taxon>
    </lineage>
</organism>
<proteinExistence type="predicted"/>
<comment type="caution">
    <text evidence="1">The sequence shown here is derived from an EMBL/GenBank/DDBJ whole genome shotgun (WGS) entry which is preliminary data.</text>
</comment>
<reference evidence="1" key="1">
    <citation type="journal article" date="2020" name="Phytopathology">
        <title>Genome Sequence Resources of Colletotrichum truncatum, C. plurivorum, C. musicola, and C. sojae: Four Species Pathogenic to Soybean (Glycine max).</title>
        <authorList>
            <person name="Rogerio F."/>
            <person name="Boufleur T.R."/>
            <person name="Ciampi-Guillardi M."/>
            <person name="Sukno S.A."/>
            <person name="Thon M.R."/>
            <person name="Massola Junior N.S."/>
            <person name="Baroncelli R."/>
        </authorList>
    </citation>
    <scope>NUCLEOTIDE SEQUENCE</scope>
    <source>
        <strain evidence="1">LFN0074</strain>
    </source>
</reference>
<keyword evidence="2" id="KW-1185">Reference proteome</keyword>
<sequence length="156" mass="16715">MTFASSCGPQETTILRDRTVEAEDHNQHTTISRAGCCEGVQDFKIPDVMSCDISEKSLLVAVSTHWAARDVAQAAPFLAPIGLPPGSSKVTARPRDTLPMSECHQAHRGAARRAYYLRSADGHSAAGSGSTSLGWATQKRTPYVVVVRDAHTPARA</sequence>
<evidence type="ECO:0000313" key="1">
    <source>
        <dbReference type="EMBL" id="KAF6822700.1"/>
    </source>
</evidence>
<gene>
    <name evidence="1" type="ORF">CMUS01_10984</name>
</gene>